<keyword evidence="2" id="KW-1185">Reference proteome</keyword>
<evidence type="ECO:0000313" key="1">
    <source>
        <dbReference type="EMBL" id="KAI0066596.1"/>
    </source>
</evidence>
<organism evidence="1 2">
    <name type="scientific">Artomyces pyxidatus</name>
    <dbReference type="NCBI Taxonomy" id="48021"/>
    <lineage>
        <taxon>Eukaryota</taxon>
        <taxon>Fungi</taxon>
        <taxon>Dikarya</taxon>
        <taxon>Basidiomycota</taxon>
        <taxon>Agaricomycotina</taxon>
        <taxon>Agaricomycetes</taxon>
        <taxon>Russulales</taxon>
        <taxon>Auriscalpiaceae</taxon>
        <taxon>Artomyces</taxon>
    </lineage>
</organism>
<accession>A0ACB8TDV0</accession>
<sequence length="379" mass="41166">MLVLPFLFAFLGLTLLSSAPLPFTLLNVLTLQTSSSIYIPLVGPSSSSLVSVLPTRSYPTVDWTPCPDYIVEVLPPSRVLKGFAPVNNDTDVWPTSGSGLWMFIARNVAALCLSGVILAHKASNKVSDKVTLVDVEEIQKTAAAAAACGEHSISRSASPAARPSSASTLAVPSHQPVDLLELAPQGTCPPPTHPYPHVPSVQRALATDVSLDHGDQPVVSAPLDSHLESDTDDEQFLYPVSSNDDDLTSVTPSPIDVQQFLPSNSPEDASPLGSMHSTSKALLKRKMDVFSYKLVHILLDRQMPDDRCRRPHPQHRSANAVPALPPHRSGPPRRSAIELSLLLLRPESLRLHHWRPLRIHDKSHLQPLHKALALPLPKR</sequence>
<protein>
    <submittedName>
        <fullName evidence="1">Uncharacterized protein</fullName>
    </submittedName>
</protein>
<reference evidence="1" key="1">
    <citation type="submission" date="2021-03" db="EMBL/GenBank/DDBJ databases">
        <authorList>
            <consortium name="DOE Joint Genome Institute"/>
            <person name="Ahrendt S."/>
            <person name="Looney B.P."/>
            <person name="Miyauchi S."/>
            <person name="Morin E."/>
            <person name="Drula E."/>
            <person name="Courty P.E."/>
            <person name="Chicoki N."/>
            <person name="Fauchery L."/>
            <person name="Kohler A."/>
            <person name="Kuo A."/>
            <person name="Labutti K."/>
            <person name="Pangilinan J."/>
            <person name="Lipzen A."/>
            <person name="Riley R."/>
            <person name="Andreopoulos W."/>
            <person name="He G."/>
            <person name="Johnson J."/>
            <person name="Barry K.W."/>
            <person name="Grigoriev I.V."/>
            <person name="Nagy L."/>
            <person name="Hibbett D."/>
            <person name="Henrissat B."/>
            <person name="Matheny P.B."/>
            <person name="Labbe J."/>
            <person name="Martin F."/>
        </authorList>
    </citation>
    <scope>NUCLEOTIDE SEQUENCE</scope>
    <source>
        <strain evidence="1">HHB10654</strain>
    </source>
</reference>
<dbReference type="EMBL" id="MU277192">
    <property type="protein sequence ID" value="KAI0066596.1"/>
    <property type="molecule type" value="Genomic_DNA"/>
</dbReference>
<dbReference type="Proteomes" id="UP000814140">
    <property type="component" value="Unassembled WGS sequence"/>
</dbReference>
<reference evidence="1" key="2">
    <citation type="journal article" date="2022" name="New Phytol.">
        <title>Evolutionary transition to the ectomycorrhizal habit in the genomes of a hyperdiverse lineage of mushroom-forming fungi.</title>
        <authorList>
            <person name="Looney B."/>
            <person name="Miyauchi S."/>
            <person name="Morin E."/>
            <person name="Drula E."/>
            <person name="Courty P.E."/>
            <person name="Kohler A."/>
            <person name="Kuo A."/>
            <person name="LaButti K."/>
            <person name="Pangilinan J."/>
            <person name="Lipzen A."/>
            <person name="Riley R."/>
            <person name="Andreopoulos W."/>
            <person name="He G."/>
            <person name="Johnson J."/>
            <person name="Nolan M."/>
            <person name="Tritt A."/>
            <person name="Barry K.W."/>
            <person name="Grigoriev I.V."/>
            <person name="Nagy L.G."/>
            <person name="Hibbett D."/>
            <person name="Henrissat B."/>
            <person name="Matheny P.B."/>
            <person name="Labbe J."/>
            <person name="Martin F.M."/>
        </authorList>
    </citation>
    <scope>NUCLEOTIDE SEQUENCE</scope>
    <source>
        <strain evidence="1">HHB10654</strain>
    </source>
</reference>
<evidence type="ECO:0000313" key="2">
    <source>
        <dbReference type="Proteomes" id="UP000814140"/>
    </source>
</evidence>
<name>A0ACB8TDV0_9AGAM</name>
<proteinExistence type="predicted"/>
<comment type="caution">
    <text evidence="1">The sequence shown here is derived from an EMBL/GenBank/DDBJ whole genome shotgun (WGS) entry which is preliminary data.</text>
</comment>
<gene>
    <name evidence="1" type="ORF">BV25DRAFT_1408060</name>
</gene>